<feature type="chain" id="PRO_5040886693" description="Extracellular membrane protein CFEM domain-containing protein" evidence="1">
    <location>
        <begin position="23"/>
        <end position="119"/>
    </location>
</feature>
<reference evidence="2 3" key="2">
    <citation type="journal article" date="2021" name="Curr. Genet.">
        <title>Genetic response to nitrogen starvation in the aggressive Eucalyptus foliar pathogen Teratosphaeria destructans.</title>
        <authorList>
            <person name="Havenga M."/>
            <person name="Wingfield B.D."/>
            <person name="Wingfield M.J."/>
            <person name="Dreyer L.L."/>
            <person name="Roets F."/>
            <person name="Aylward J."/>
        </authorList>
    </citation>
    <scope>NUCLEOTIDE SEQUENCE [LARGE SCALE GENOMIC DNA]</scope>
    <source>
        <strain evidence="2">CMW44962</strain>
    </source>
</reference>
<evidence type="ECO:0000256" key="1">
    <source>
        <dbReference type="SAM" id="SignalP"/>
    </source>
</evidence>
<protein>
    <recommendedName>
        <fullName evidence="4">Extracellular membrane protein CFEM domain-containing protein</fullName>
    </recommendedName>
</protein>
<dbReference type="OrthoDB" id="3828405at2759"/>
<evidence type="ECO:0008006" key="4">
    <source>
        <dbReference type="Google" id="ProtNLM"/>
    </source>
</evidence>
<reference evidence="2 3" key="1">
    <citation type="journal article" date="2018" name="IMA Fungus">
        <title>IMA Genome-F 10: Nine draft genome sequences of Claviceps purpurea s.lat., including C. arundinis, C. humidiphila, and C. cf. spartinae, pseudomolecules for the pitch canker pathogen Fusarium circinatum, draft genome of Davidsoniella eucalypti, Grosmannia galeiformis, Quambalaria eucalypti, and Teratosphaeria destructans.</title>
        <authorList>
            <person name="Wingfield B.D."/>
            <person name="Liu M."/>
            <person name="Nguyen H.D."/>
            <person name="Lane F.A."/>
            <person name="Morgan S.W."/>
            <person name="De Vos L."/>
            <person name="Wilken P.M."/>
            <person name="Duong T.A."/>
            <person name="Aylward J."/>
            <person name="Coetzee M.P."/>
            <person name="Dadej K."/>
            <person name="De Beer Z.W."/>
            <person name="Findlay W."/>
            <person name="Havenga M."/>
            <person name="Kolarik M."/>
            <person name="Menzies J.G."/>
            <person name="Naidoo K."/>
            <person name="Pochopski O."/>
            <person name="Shoukouhi P."/>
            <person name="Santana Q.C."/>
            <person name="Seifert K.A."/>
            <person name="Soal N."/>
            <person name="Steenkamp E.T."/>
            <person name="Tatham C.T."/>
            <person name="van der Nest M.A."/>
            <person name="Wingfield M.J."/>
        </authorList>
    </citation>
    <scope>NUCLEOTIDE SEQUENCE [LARGE SCALE GENOMIC DNA]</scope>
    <source>
        <strain evidence="2">CMW44962</strain>
    </source>
</reference>
<accession>A0A9W7SPU6</accession>
<dbReference type="AlphaFoldDB" id="A0A9W7SPU6"/>
<gene>
    <name evidence="2" type="ORF">Tdes44962_MAKER03508</name>
</gene>
<keyword evidence="1" id="KW-0732">Signal</keyword>
<name>A0A9W7SPU6_9PEZI</name>
<proteinExistence type="predicted"/>
<feature type="signal peptide" evidence="1">
    <location>
        <begin position="1"/>
        <end position="22"/>
    </location>
</feature>
<sequence>MKYHSATTLLLTALAAVTGVQADYATQCVTNHPLLYANIENFCAKSDMVCPSAYCDTGINANGFWVGVQANCNPPKWIPTQYCLSQMHEVCAKADSQGNMRETFAMCQTFVTWNVKTVS</sequence>
<evidence type="ECO:0000313" key="3">
    <source>
        <dbReference type="Proteomes" id="UP001138500"/>
    </source>
</evidence>
<dbReference type="EMBL" id="RIBY02001990">
    <property type="protein sequence ID" value="KAH9826376.1"/>
    <property type="molecule type" value="Genomic_DNA"/>
</dbReference>
<dbReference type="Proteomes" id="UP001138500">
    <property type="component" value="Unassembled WGS sequence"/>
</dbReference>
<comment type="caution">
    <text evidence="2">The sequence shown here is derived from an EMBL/GenBank/DDBJ whole genome shotgun (WGS) entry which is preliminary data.</text>
</comment>
<organism evidence="2 3">
    <name type="scientific">Teratosphaeria destructans</name>
    <dbReference type="NCBI Taxonomy" id="418781"/>
    <lineage>
        <taxon>Eukaryota</taxon>
        <taxon>Fungi</taxon>
        <taxon>Dikarya</taxon>
        <taxon>Ascomycota</taxon>
        <taxon>Pezizomycotina</taxon>
        <taxon>Dothideomycetes</taxon>
        <taxon>Dothideomycetidae</taxon>
        <taxon>Mycosphaerellales</taxon>
        <taxon>Teratosphaeriaceae</taxon>
        <taxon>Teratosphaeria</taxon>
    </lineage>
</organism>
<keyword evidence="3" id="KW-1185">Reference proteome</keyword>
<evidence type="ECO:0000313" key="2">
    <source>
        <dbReference type="EMBL" id="KAH9826376.1"/>
    </source>
</evidence>